<dbReference type="RefSeq" id="WP_188838166.1">
    <property type="nucleotide sequence ID" value="NZ_BMHI01000005.1"/>
</dbReference>
<name>A0A916TE16_9MICO</name>
<evidence type="ECO:0000259" key="2">
    <source>
        <dbReference type="Pfam" id="PF07364"/>
    </source>
</evidence>
<feature type="domain" description="Microcystin LR degradation protein MlrC N-terminal" evidence="2">
    <location>
        <begin position="9"/>
        <end position="286"/>
    </location>
</feature>
<dbReference type="EMBL" id="BMHI01000005">
    <property type="protein sequence ID" value="GGB39926.1"/>
    <property type="molecule type" value="Genomic_DNA"/>
</dbReference>
<reference evidence="3" key="2">
    <citation type="submission" date="2020-09" db="EMBL/GenBank/DDBJ databases">
        <authorList>
            <person name="Sun Q."/>
            <person name="Zhou Y."/>
        </authorList>
    </citation>
    <scope>NUCLEOTIDE SEQUENCE</scope>
    <source>
        <strain evidence="3">CGMCC 1.15085</strain>
    </source>
</reference>
<dbReference type="InterPro" id="IPR015995">
    <property type="entry name" value="MlrC_N"/>
</dbReference>
<reference evidence="3" key="1">
    <citation type="journal article" date="2014" name="Int. J. Syst. Evol. Microbiol.">
        <title>Complete genome sequence of Corynebacterium casei LMG S-19264T (=DSM 44701T), isolated from a smear-ripened cheese.</title>
        <authorList>
            <consortium name="US DOE Joint Genome Institute (JGI-PGF)"/>
            <person name="Walter F."/>
            <person name="Albersmeier A."/>
            <person name="Kalinowski J."/>
            <person name="Ruckert C."/>
        </authorList>
    </citation>
    <scope>NUCLEOTIDE SEQUENCE</scope>
    <source>
        <strain evidence="3">CGMCC 1.15085</strain>
    </source>
</reference>
<evidence type="ECO:0000259" key="1">
    <source>
        <dbReference type="Pfam" id="PF07171"/>
    </source>
</evidence>
<feature type="domain" description="Microcystin LR degradation protein MlrC C-terminal" evidence="1">
    <location>
        <begin position="296"/>
        <end position="461"/>
    </location>
</feature>
<organism evidence="3 4">
    <name type="scientific">Flexivirga endophytica</name>
    <dbReference type="NCBI Taxonomy" id="1849103"/>
    <lineage>
        <taxon>Bacteria</taxon>
        <taxon>Bacillati</taxon>
        <taxon>Actinomycetota</taxon>
        <taxon>Actinomycetes</taxon>
        <taxon>Micrococcales</taxon>
        <taxon>Dermacoccaceae</taxon>
        <taxon>Flexivirga</taxon>
    </lineage>
</organism>
<sequence>MSVASTHPRAIIVGIGTECSSFAPHRTSLSDFGIRVGSRVLERFPAVQSGELDAVDFVAGPVARALPGGPVLRAAYDTLLEEVLDAVRAGAPWDGVLLDIHGAMLVDGMDDAEADLARRVREAAGGQPVVLAAAMDLHGNVSRDFAGLVDLPTCYRTAPHVDEPETRDRAARLLARALVSGVRPARAWCRIPVALPGEKTSTRVEPAASLYASLADPPDGVWEAALWVGYAWADEPRTAAAAIVVGEDLGAIQRECARIAKGFVAVRADFDFCGPAGSLAWALDAADAASTTPFVISDTGDNPTAGGSGDVPTTLAALLADPRVVSGAGDVVWSALVDPEGVLRAQDVGIGGAFDGDVGGWFGWPSRVRLRGVVHRLVSDAAGDVAVIRTGQLQVVLTSRRTPFHSRQDYARIAIDLGRTRLVVNKIGYLEPDLHRVSDGWVLALTDGPVDQRIDHLDVRRVRHPLHPFDDIGDPWTAQVELCGPGAIR</sequence>
<protein>
    <submittedName>
        <fullName evidence="3">Microcystin degradation protein MlrC</fullName>
    </submittedName>
</protein>
<evidence type="ECO:0000313" key="4">
    <source>
        <dbReference type="Proteomes" id="UP000636793"/>
    </source>
</evidence>
<dbReference type="Pfam" id="PF07364">
    <property type="entry name" value="DUF1485"/>
    <property type="match status" value="1"/>
</dbReference>
<gene>
    <name evidence="3" type="ORF">GCM10011492_33420</name>
</gene>
<evidence type="ECO:0000313" key="3">
    <source>
        <dbReference type="EMBL" id="GGB39926.1"/>
    </source>
</evidence>
<dbReference type="InterPro" id="IPR010799">
    <property type="entry name" value="MlrC_C"/>
</dbReference>
<dbReference type="Pfam" id="PF07171">
    <property type="entry name" value="MlrC_C"/>
    <property type="match status" value="1"/>
</dbReference>
<keyword evidence="4" id="KW-1185">Reference proteome</keyword>
<dbReference type="AlphaFoldDB" id="A0A916TE16"/>
<comment type="caution">
    <text evidence="3">The sequence shown here is derived from an EMBL/GenBank/DDBJ whole genome shotgun (WGS) entry which is preliminary data.</text>
</comment>
<dbReference type="Proteomes" id="UP000636793">
    <property type="component" value="Unassembled WGS sequence"/>
</dbReference>
<proteinExistence type="predicted"/>
<accession>A0A916TE16</accession>